<dbReference type="PANTHER" id="PTHR37981:SF1">
    <property type="entry name" value="SGNH HYDROLASE-TYPE ESTERASE DOMAIN-CONTAINING PROTEIN"/>
    <property type="match status" value="1"/>
</dbReference>
<keyword evidence="3" id="KW-0378">Hydrolase</keyword>
<dbReference type="InterPro" id="IPR013830">
    <property type="entry name" value="SGNH_hydro"/>
</dbReference>
<gene>
    <name evidence="3" type="ORF">OG563_36715</name>
</gene>
<dbReference type="PANTHER" id="PTHR37981">
    <property type="entry name" value="LIPASE 2"/>
    <property type="match status" value="1"/>
</dbReference>
<evidence type="ECO:0000313" key="4">
    <source>
        <dbReference type="Proteomes" id="UP001432062"/>
    </source>
</evidence>
<evidence type="ECO:0000313" key="3">
    <source>
        <dbReference type="EMBL" id="WUV44662.1"/>
    </source>
</evidence>
<evidence type="ECO:0000259" key="2">
    <source>
        <dbReference type="Pfam" id="PF13472"/>
    </source>
</evidence>
<dbReference type="EMBL" id="CP109441">
    <property type="protein sequence ID" value="WUV44662.1"/>
    <property type="molecule type" value="Genomic_DNA"/>
</dbReference>
<feature type="signal peptide" evidence="1">
    <location>
        <begin position="1"/>
        <end position="23"/>
    </location>
</feature>
<dbReference type="Proteomes" id="UP001432062">
    <property type="component" value="Chromosome"/>
</dbReference>
<dbReference type="Gene3D" id="3.40.50.1110">
    <property type="entry name" value="SGNH hydrolase"/>
    <property type="match status" value="1"/>
</dbReference>
<proteinExistence type="predicted"/>
<protein>
    <submittedName>
        <fullName evidence="3">SGNH/GDSL hydrolase family protein</fullName>
    </submittedName>
</protein>
<feature type="chain" id="PRO_5047156959" evidence="1">
    <location>
        <begin position="24"/>
        <end position="303"/>
    </location>
</feature>
<accession>A0ABZ1YS07</accession>
<sequence length="303" mass="32571">MFGESGRLLCAAAIALAVSMAGAGGAGADSAPEGKALVVLGDSFSANAWDFFDPDNSCLRHGETAWPAQLGRLMGVYGTDEMVDSSCPGASIDSGPGWTVSMQAAKADKAGAFGPRTELVTLQFGLNDHWGRSQQTLWKSLQNCVFNLVDGCGPEAVEQGRMTDYNGVTGELFADRMRNAVTYIRYYAPNARIALVGYPELFTPGSDVLCLNFFGVAPLIQSRGRAVVEYFDRIDAAQREAARLLRVDFLDARTLTAGHGLCTNEPWLNGVFDPRTDIAGLYFHPSSRGDAVIATAIYDRYGR</sequence>
<keyword evidence="1" id="KW-0732">Signal</keyword>
<dbReference type="CDD" id="cd01823">
    <property type="entry name" value="SEST_like"/>
    <property type="match status" value="1"/>
</dbReference>
<dbReference type="RefSeq" id="WP_329407665.1">
    <property type="nucleotide sequence ID" value="NZ_CP109441.1"/>
</dbReference>
<reference evidence="3" key="1">
    <citation type="submission" date="2022-10" db="EMBL/GenBank/DDBJ databases">
        <title>The complete genomes of actinobacterial strains from the NBC collection.</title>
        <authorList>
            <person name="Joergensen T.S."/>
            <person name="Alvarez Arevalo M."/>
            <person name="Sterndorff E.B."/>
            <person name="Faurdal D."/>
            <person name="Vuksanovic O."/>
            <person name="Mourched A.-S."/>
            <person name="Charusanti P."/>
            <person name="Shaw S."/>
            <person name="Blin K."/>
            <person name="Weber T."/>
        </authorList>
    </citation>
    <scope>NUCLEOTIDE SEQUENCE</scope>
    <source>
        <strain evidence="3">NBC_01482</strain>
    </source>
</reference>
<feature type="domain" description="SGNH hydrolase-type esterase" evidence="2">
    <location>
        <begin position="39"/>
        <end position="291"/>
    </location>
</feature>
<evidence type="ECO:0000256" key="1">
    <source>
        <dbReference type="SAM" id="SignalP"/>
    </source>
</evidence>
<dbReference type="InterPro" id="IPR037460">
    <property type="entry name" value="SEST-like"/>
</dbReference>
<organism evidence="3 4">
    <name type="scientific">Nocardia vinacea</name>
    <dbReference type="NCBI Taxonomy" id="96468"/>
    <lineage>
        <taxon>Bacteria</taxon>
        <taxon>Bacillati</taxon>
        <taxon>Actinomycetota</taxon>
        <taxon>Actinomycetes</taxon>
        <taxon>Mycobacteriales</taxon>
        <taxon>Nocardiaceae</taxon>
        <taxon>Nocardia</taxon>
    </lineage>
</organism>
<dbReference type="Pfam" id="PF13472">
    <property type="entry name" value="Lipase_GDSL_2"/>
    <property type="match status" value="1"/>
</dbReference>
<keyword evidence="4" id="KW-1185">Reference proteome</keyword>
<name>A0ABZ1YS07_9NOCA</name>
<dbReference type="GO" id="GO:0016787">
    <property type="term" value="F:hydrolase activity"/>
    <property type="evidence" value="ECO:0007669"/>
    <property type="project" value="UniProtKB-KW"/>
</dbReference>
<dbReference type="InterPro" id="IPR036514">
    <property type="entry name" value="SGNH_hydro_sf"/>
</dbReference>
<dbReference type="SUPFAM" id="SSF52266">
    <property type="entry name" value="SGNH hydrolase"/>
    <property type="match status" value="1"/>
</dbReference>